<name>A0A420I6U8_9PEZI</name>
<sequence>MRSREGGRAGCEDEPLLKKEATTACFQAVDPRFESMRNFAINGLDGGPYSMRRGNVKNFIYRKIEQLTMAQNQIPGAIVRRYVK</sequence>
<dbReference type="Proteomes" id="UP000283383">
    <property type="component" value="Unassembled WGS sequence"/>
</dbReference>
<keyword evidence="2" id="KW-1185">Reference proteome</keyword>
<evidence type="ECO:0000313" key="2">
    <source>
        <dbReference type="Proteomes" id="UP000283383"/>
    </source>
</evidence>
<accession>A0A420I6U8</accession>
<evidence type="ECO:0000313" key="1">
    <source>
        <dbReference type="EMBL" id="RKF65430.1"/>
    </source>
</evidence>
<organism evidence="1 2">
    <name type="scientific">Golovinomyces cichoracearum</name>
    <dbReference type="NCBI Taxonomy" id="62708"/>
    <lineage>
        <taxon>Eukaryota</taxon>
        <taxon>Fungi</taxon>
        <taxon>Dikarya</taxon>
        <taxon>Ascomycota</taxon>
        <taxon>Pezizomycotina</taxon>
        <taxon>Leotiomycetes</taxon>
        <taxon>Erysiphales</taxon>
        <taxon>Erysiphaceae</taxon>
        <taxon>Golovinomyces</taxon>
    </lineage>
</organism>
<dbReference type="AlphaFoldDB" id="A0A420I6U8"/>
<dbReference type="EMBL" id="MCBQ01012199">
    <property type="protein sequence ID" value="RKF65430.1"/>
    <property type="molecule type" value="Genomic_DNA"/>
</dbReference>
<comment type="caution">
    <text evidence="1">The sequence shown here is derived from an EMBL/GenBank/DDBJ whole genome shotgun (WGS) entry which is preliminary data.</text>
</comment>
<protein>
    <submittedName>
        <fullName evidence="1">Uncharacterized protein</fullName>
    </submittedName>
</protein>
<gene>
    <name evidence="1" type="ORF">GcM3_121014</name>
</gene>
<proteinExistence type="predicted"/>
<reference evidence="1 2" key="1">
    <citation type="journal article" date="2018" name="BMC Genomics">
        <title>Comparative genome analyses reveal sequence features reflecting distinct modes of host-adaptation between dicot and monocot powdery mildew.</title>
        <authorList>
            <person name="Wu Y."/>
            <person name="Ma X."/>
            <person name="Pan Z."/>
            <person name="Kale S.D."/>
            <person name="Song Y."/>
            <person name="King H."/>
            <person name="Zhang Q."/>
            <person name="Presley C."/>
            <person name="Deng X."/>
            <person name="Wei C.I."/>
            <person name="Xiao S."/>
        </authorList>
    </citation>
    <scope>NUCLEOTIDE SEQUENCE [LARGE SCALE GENOMIC DNA]</scope>
    <source>
        <strain evidence="1">UMSG3</strain>
    </source>
</reference>